<evidence type="ECO:0000313" key="3">
    <source>
        <dbReference type="Proteomes" id="UP001226577"/>
    </source>
</evidence>
<reference evidence="2 3" key="1">
    <citation type="submission" date="2023-07" db="EMBL/GenBank/DDBJ databases">
        <title>Sorghum-associated microbial communities from plants grown in Nebraska, USA.</title>
        <authorList>
            <person name="Schachtman D."/>
        </authorList>
    </citation>
    <scope>NUCLEOTIDE SEQUENCE [LARGE SCALE GENOMIC DNA]</scope>
    <source>
        <strain evidence="2 3">CC222</strain>
    </source>
</reference>
<organism evidence="2 3">
    <name type="scientific">Pseudarthrobacter enclensis</name>
    <dbReference type="NCBI Taxonomy" id="993070"/>
    <lineage>
        <taxon>Bacteria</taxon>
        <taxon>Bacillati</taxon>
        <taxon>Actinomycetota</taxon>
        <taxon>Actinomycetes</taxon>
        <taxon>Micrococcales</taxon>
        <taxon>Micrococcaceae</taxon>
        <taxon>Pseudarthrobacter</taxon>
    </lineage>
</organism>
<dbReference type="SMART" id="SM01012">
    <property type="entry name" value="ANTAR"/>
    <property type="match status" value="1"/>
</dbReference>
<dbReference type="EMBL" id="JAUSRE010000003">
    <property type="protein sequence ID" value="MDP9887331.1"/>
    <property type="molecule type" value="Genomic_DNA"/>
</dbReference>
<dbReference type="PROSITE" id="PS50921">
    <property type="entry name" value="ANTAR"/>
    <property type="match status" value="1"/>
</dbReference>
<dbReference type="Proteomes" id="UP001226577">
    <property type="component" value="Unassembled WGS sequence"/>
</dbReference>
<name>A0ABT9RQ30_9MICC</name>
<evidence type="ECO:0000259" key="1">
    <source>
        <dbReference type="PROSITE" id="PS50921"/>
    </source>
</evidence>
<comment type="caution">
    <text evidence="2">The sequence shown here is derived from an EMBL/GenBank/DDBJ whole genome shotgun (WGS) entry which is preliminary data.</text>
</comment>
<dbReference type="InterPro" id="IPR036388">
    <property type="entry name" value="WH-like_DNA-bd_sf"/>
</dbReference>
<feature type="domain" description="ANTAR" evidence="1">
    <location>
        <begin position="178"/>
        <end position="239"/>
    </location>
</feature>
<accession>A0ABT9RQ30</accession>
<dbReference type="Gene3D" id="1.10.10.10">
    <property type="entry name" value="Winged helix-like DNA-binding domain superfamily/Winged helix DNA-binding domain"/>
    <property type="match status" value="1"/>
</dbReference>
<keyword evidence="3" id="KW-1185">Reference proteome</keyword>
<dbReference type="RefSeq" id="WP_307304698.1">
    <property type="nucleotide sequence ID" value="NZ_JAUSRE010000003.1"/>
</dbReference>
<dbReference type="InterPro" id="IPR005561">
    <property type="entry name" value="ANTAR"/>
</dbReference>
<sequence>MTGRGCRVAVGPANNKGPERQGFLLDLVTGADGEGGSLQKLADGAARWISTTAGAPVECAAVLHRQRCCPSIAGSTPEAASVAAAEDEHADGPAALGSALAAPAVVNVGGSRWQAYRRRLLERGFGSALAVPLELQAGSAGAVIFLGPPNFGFNARVVHEASWFAGVASQSLKLALDVHGVIRAGDNLKQVLESRTSIDVACGVLMAQNRCSYSEAFGKLAGTSRNRNLKVRSVADSILKAMPSGAPGTRFEPPAIA</sequence>
<gene>
    <name evidence="2" type="ORF">J2X98_000902</name>
</gene>
<proteinExistence type="predicted"/>
<evidence type="ECO:0000313" key="2">
    <source>
        <dbReference type="EMBL" id="MDP9887331.1"/>
    </source>
</evidence>
<dbReference type="Pfam" id="PF03861">
    <property type="entry name" value="ANTAR"/>
    <property type="match status" value="1"/>
</dbReference>
<protein>
    <recommendedName>
        <fullName evidence="1">ANTAR domain-containing protein</fullName>
    </recommendedName>
</protein>